<dbReference type="Pfam" id="PF04145">
    <property type="entry name" value="Ctr"/>
    <property type="match status" value="1"/>
</dbReference>
<organism evidence="6 7">
    <name type="scientific">Tropilaelaps mercedesae</name>
    <dbReference type="NCBI Taxonomy" id="418985"/>
    <lineage>
        <taxon>Eukaryota</taxon>
        <taxon>Metazoa</taxon>
        <taxon>Ecdysozoa</taxon>
        <taxon>Arthropoda</taxon>
        <taxon>Chelicerata</taxon>
        <taxon>Arachnida</taxon>
        <taxon>Acari</taxon>
        <taxon>Parasitiformes</taxon>
        <taxon>Mesostigmata</taxon>
        <taxon>Gamasina</taxon>
        <taxon>Dermanyssoidea</taxon>
        <taxon>Laelapidae</taxon>
        <taxon>Tropilaelaps</taxon>
    </lineage>
</organism>
<dbReference type="InterPro" id="IPR007274">
    <property type="entry name" value="Cop_transporter"/>
</dbReference>
<keyword evidence="2 4" id="KW-1133">Transmembrane helix</keyword>
<protein>
    <recommendedName>
        <fullName evidence="4">Copper transport protein</fullName>
    </recommendedName>
</protein>
<dbReference type="InParanoid" id="A0A1V9XXF1"/>
<evidence type="ECO:0000256" key="3">
    <source>
        <dbReference type="ARBA" id="ARBA00023136"/>
    </source>
</evidence>
<keyword evidence="7" id="KW-1185">Reference proteome</keyword>
<comment type="similarity">
    <text evidence="4">Belongs to the copper transporter (Ctr) (TC 1.A.56) family. SLC31A subfamily.</text>
</comment>
<feature type="region of interest" description="Disordered" evidence="5">
    <location>
        <begin position="1"/>
        <end position="26"/>
    </location>
</feature>
<dbReference type="Proteomes" id="UP000192247">
    <property type="component" value="Unassembled WGS sequence"/>
</dbReference>
<dbReference type="PANTHER" id="PTHR12483">
    <property type="entry name" value="SOLUTE CARRIER FAMILY 31 COPPER TRANSPORTERS"/>
    <property type="match status" value="1"/>
</dbReference>
<evidence type="ECO:0000313" key="6">
    <source>
        <dbReference type="EMBL" id="OQR78185.1"/>
    </source>
</evidence>
<dbReference type="GO" id="GO:0005375">
    <property type="term" value="F:copper ion transmembrane transporter activity"/>
    <property type="evidence" value="ECO:0007669"/>
    <property type="project" value="UniProtKB-UniRule"/>
</dbReference>
<dbReference type="FunCoup" id="A0A1V9XXF1">
    <property type="interactions" value="278"/>
</dbReference>
<feature type="transmembrane region" description="Helical" evidence="4">
    <location>
        <begin position="141"/>
        <end position="162"/>
    </location>
</feature>
<name>A0A1V9XXF1_9ACAR</name>
<comment type="subcellular location">
    <subcellularLocation>
        <location evidence="4">Membrane</location>
        <topology evidence="4">Multi-pass membrane protein</topology>
    </subcellularLocation>
</comment>
<dbReference type="EMBL" id="MNPL01002536">
    <property type="protein sequence ID" value="OQR78185.1"/>
    <property type="molecule type" value="Genomic_DNA"/>
</dbReference>
<evidence type="ECO:0000256" key="1">
    <source>
        <dbReference type="ARBA" id="ARBA00022692"/>
    </source>
</evidence>
<evidence type="ECO:0000313" key="7">
    <source>
        <dbReference type="Proteomes" id="UP000192247"/>
    </source>
</evidence>
<evidence type="ECO:0000256" key="2">
    <source>
        <dbReference type="ARBA" id="ARBA00022989"/>
    </source>
</evidence>
<keyword evidence="4" id="KW-0813">Transport</keyword>
<keyword evidence="1 4" id="KW-0812">Transmembrane</keyword>
<feature type="transmembrane region" description="Helical" evidence="4">
    <location>
        <begin position="112"/>
        <end position="135"/>
    </location>
</feature>
<dbReference type="OrthoDB" id="161814at2759"/>
<keyword evidence="4" id="KW-0187">Copper transport</keyword>
<comment type="caution">
    <text evidence="6">The sequence shown here is derived from an EMBL/GenBank/DDBJ whole genome shotgun (WGS) entry which is preliminary data.</text>
</comment>
<feature type="transmembrane region" description="Helical" evidence="4">
    <location>
        <begin position="61"/>
        <end position="81"/>
    </location>
</feature>
<keyword evidence="4" id="KW-0406">Ion transport</keyword>
<accession>A0A1V9XXF1</accession>
<gene>
    <name evidence="6" type="ORF">BIW11_06563</name>
</gene>
<proteinExistence type="inferred from homology"/>
<reference evidence="6 7" key="1">
    <citation type="journal article" date="2017" name="Gigascience">
        <title>Draft genome of the honey bee ectoparasitic mite, Tropilaelaps mercedesae, is shaped by the parasitic life history.</title>
        <authorList>
            <person name="Dong X."/>
            <person name="Armstrong S.D."/>
            <person name="Xia D."/>
            <person name="Makepeace B.L."/>
            <person name="Darby A.C."/>
            <person name="Kadowaki T."/>
        </authorList>
    </citation>
    <scope>NUCLEOTIDE SEQUENCE [LARGE SCALE GENOMIC DNA]</scope>
    <source>
        <strain evidence="6">Wuxi-XJTLU</strain>
    </source>
</reference>
<dbReference type="PANTHER" id="PTHR12483:SF115">
    <property type="entry name" value="COPPER TRANSPORT PROTEIN"/>
    <property type="match status" value="1"/>
</dbReference>
<dbReference type="GO" id="GO:0016020">
    <property type="term" value="C:membrane"/>
    <property type="evidence" value="ECO:0007669"/>
    <property type="project" value="UniProtKB-SubCell"/>
</dbReference>
<dbReference type="AlphaFoldDB" id="A0A1V9XXF1"/>
<keyword evidence="4" id="KW-0186">Copper</keyword>
<sequence>MSSHPAHYGHMMPPPSDSTDAIHSTGYHMNDKDGVRGVMHMAFYASPEVTLLFNSWEIKTAGQMIGACVGIFVMGMLFEGLRAFREHLYSRSRADSNTSLISDGSRRWTSAVIAPAHLVQTVLYGLQITLGYLLMLIFMTYNVYACLAIVLGATFGFLLFGWRKCLMFELTADHCG</sequence>
<keyword evidence="3 4" id="KW-0472">Membrane</keyword>
<evidence type="ECO:0000256" key="4">
    <source>
        <dbReference type="RuleBase" id="RU367022"/>
    </source>
</evidence>
<evidence type="ECO:0000256" key="5">
    <source>
        <dbReference type="SAM" id="MobiDB-lite"/>
    </source>
</evidence>